<dbReference type="OrthoDB" id="618849at2759"/>
<feature type="transmembrane region" description="Helical" evidence="1">
    <location>
        <begin position="138"/>
        <end position="159"/>
    </location>
</feature>
<dbReference type="SUPFAM" id="SSF48371">
    <property type="entry name" value="ARM repeat"/>
    <property type="match status" value="1"/>
</dbReference>
<name>A0A0Q3GWQ9_BRADI</name>
<dbReference type="PANTHER" id="PTHR33115:SF70">
    <property type="entry name" value="BLE2 PROTEIN"/>
    <property type="match status" value="1"/>
</dbReference>
<evidence type="ECO:0000256" key="1">
    <source>
        <dbReference type="SAM" id="Phobius"/>
    </source>
</evidence>
<keyword evidence="1" id="KW-0472">Membrane</keyword>
<gene>
    <name evidence="2" type="ORF">BRADI_1g19456v3</name>
</gene>
<keyword evidence="1" id="KW-1133">Transmembrane helix</keyword>
<dbReference type="PANTHER" id="PTHR33115">
    <property type="entry name" value="ARM REPEAT SUPERFAMILY PROTEIN"/>
    <property type="match status" value="1"/>
</dbReference>
<dbReference type="InterPro" id="IPR016024">
    <property type="entry name" value="ARM-type_fold"/>
</dbReference>
<dbReference type="Gene3D" id="1.25.10.10">
    <property type="entry name" value="Leucine-rich Repeat Variant"/>
    <property type="match status" value="1"/>
</dbReference>
<dbReference type="InParanoid" id="A0A0Q3GWQ9"/>
<dbReference type="Proteomes" id="UP000008810">
    <property type="component" value="Chromosome 1"/>
</dbReference>
<feature type="transmembrane region" description="Helical" evidence="1">
    <location>
        <begin position="243"/>
        <end position="268"/>
    </location>
</feature>
<feature type="transmembrane region" description="Helical" evidence="1">
    <location>
        <begin position="92"/>
        <end position="117"/>
    </location>
</feature>
<evidence type="ECO:0000313" key="4">
    <source>
        <dbReference type="Proteomes" id="UP000008810"/>
    </source>
</evidence>
<reference evidence="3" key="3">
    <citation type="submission" date="2018-08" db="UniProtKB">
        <authorList>
            <consortium name="EnsemblPlants"/>
        </authorList>
    </citation>
    <scope>IDENTIFICATION</scope>
    <source>
        <strain evidence="3">cv. Bd21</strain>
    </source>
</reference>
<feature type="non-terminal residue" evidence="2">
    <location>
        <position position="1"/>
    </location>
</feature>
<sequence length="890" mass="100271">QQQQHAGAAPESWLNLFVYLVALVERVGNALGTLAFTWSTVVLLGGYPTVLSSDDFWYPTVLVFLEAARTFSRNNNGLDYQFFRTRGAFKSLGWNGLIWTVCLLDVMVIIFLAILVIGRFLIPGAARLLICNSLSRAISLWSPMVAIILLGPSAPYSYHAEQRYHRIQRFTPRNLMVKWTVYLVLFVIVLLLTISKLRFPSIVKLADCAVGRKLVSWRRVAINLCMFAAMVMLLYTFDGMPRLYIITIQVYALAIVSFGNLQLPAALLRIMMALDRLMLQNYYGDDAHIDKSNLGDKTNLVSSLNIFYVMVFSFFLRRSLVQCAGFRGQSGVDCVNQYYAHAFEKCMGGAVLAPKKISLIKFAVHTLKSDSPKKQLYGVQMLHNFLKKEHLRTKVISELTTSTKTLTSLFNMLGWTSEGDKDIRSFATKVTAELANSIRVAPIPGAMQLIPSLLDTVHQLEIKDPLLDTESQESKPYAPFQQVSMDGQNSPVLKWWKKMAIYCLIPAEEPSNMEEQNTHMIGCCKQITKCWYVPVEEPSTDQDLLPVLGMSILDRLGSFDLENCKEISKATGLISKIIEFTSNRNSMKNADEAHQTLLKGTKGKFGVTLRQKISDHPFLLSNLAEILDDNRSSGELRKLTAECLRNLAIDGNTRENIGHIRVIIGRLMHAFLSQDTPSSTDLDHLMRKVAGQALAVLAMESPNNCLVMLAEPGYVFIKELTIMIHSEKCMYVAASLLWNMCMHAQSELGNSDLKELSHILRERSEILVGLSSQICNVIPKNFARELKHGQIKERFIQKLVNALNSHMIPTAHCPGIRRAIVEHAIYMMEYDLSYVNYFKKCWMMGALLMVERTPSVAENYRFFLGDAGLMEHSIPLYTLVARAKELMSCG</sequence>
<dbReference type="ExpressionAtlas" id="A0A0Q3GWQ9">
    <property type="expression patterns" value="baseline"/>
</dbReference>
<reference evidence="2" key="2">
    <citation type="submission" date="2017-06" db="EMBL/GenBank/DDBJ databases">
        <title>WGS assembly of Brachypodium distachyon.</title>
        <authorList>
            <consortium name="The International Brachypodium Initiative"/>
            <person name="Lucas S."/>
            <person name="Harmon-Smith M."/>
            <person name="Lail K."/>
            <person name="Tice H."/>
            <person name="Grimwood J."/>
            <person name="Bruce D."/>
            <person name="Barry K."/>
            <person name="Shu S."/>
            <person name="Lindquist E."/>
            <person name="Wang M."/>
            <person name="Pitluck S."/>
            <person name="Vogel J.P."/>
            <person name="Garvin D.F."/>
            <person name="Mockler T.C."/>
            <person name="Schmutz J."/>
            <person name="Rokhsar D."/>
            <person name="Bevan M.W."/>
        </authorList>
    </citation>
    <scope>NUCLEOTIDE SEQUENCE</scope>
    <source>
        <strain evidence="2">Bd21</strain>
    </source>
</reference>
<evidence type="ECO:0000313" key="3">
    <source>
        <dbReference type="EnsemblPlants" id="KQK14909"/>
    </source>
</evidence>
<dbReference type="STRING" id="15368.A0A0Q3GWQ9"/>
<dbReference type="EMBL" id="CM000880">
    <property type="protein sequence ID" value="KQK14909.2"/>
    <property type="molecule type" value="Genomic_DNA"/>
</dbReference>
<feature type="transmembrane region" description="Helical" evidence="1">
    <location>
        <begin position="179"/>
        <end position="199"/>
    </location>
</feature>
<organism evidence="2">
    <name type="scientific">Brachypodium distachyon</name>
    <name type="common">Purple false brome</name>
    <name type="synonym">Trachynia distachya</name>
    <dbReference type="NCBI Taxonomy" id="15368"/>
    <lineage>
        <taxon>Eukaryota</taxon>
        <taxon>Viridiplantae</taxon>
        <taxon>Streptophyta</taxon>
        <taxon>Embryophyta</taxon>
        <taxon>Tracheophyta</taxon>
        <taxon>Spermatophyta</taxon>
        <taxon>Magnoliopsida</taxon>
        <taxon>Liliopsida</taxon>
        <taxon>Poales</taxon>
        <taxon>Poaceae</taxon>
        <taxon>BOP clade</taxon>
        <taxon>Pooideae</taxon>
        <taxon>Stipodae</taxon>
        <taxon>Brachypodieae</taxon>
        <taxon>Brachypodium</taxon>
    </lineage>
</organism>
<feature type="transmembrane region" description="Helical" evidence="1">
    <location>
        <begin position="298"/>
        <end position="316"/>
    </location>
</feature>
<evidence type="ECO:0000313" key="2">
    <source>
        <dbReference type="EMBL" id="KQK14909.2"/>
    </source>
</evidence>
<keyword evidence="4" id="KW-1185">Reference proteome</keyword>
<proteinExistence type="predicted"/>
<feature type="transmembrane region" description="Helical" evidence="1">
    <location>
        <begin position="220"/>
        <end position="237"/>
    </location>
</feature>
<dbReference type="EnsemblPlants" id="KQK14909">
    <property type="protein sequence ID" value="KQK14909"/>
    <property type="gene ID" value="BRADI_1g19456v3"/>
</dbReference>
<accession>A0A0Q3GWQ9</accession>
<feature type="transmembrane region" description="Helical" evidence="1">
    <location>
        <begin position="16"/>
        <end position="44"/>
    </location>
</feature>
<evidence type="ECO:0008006" key="5">
    <source>
        <dbReference type="Google" id="ProtNLM"/>
    </source>
</evidence>
<keyword evidence="1" id="KW-0812">Transmembrane</keyword>
<dbReference type="Gramene" id="KQK14909">
    <property type="protein sequence ID" value="KQK14909"/>
    <property type="gene ID" value="BRADI_1g19456v3"/>
</dbReference>
<protein>
    <recommendedName>
        <fullName evidence="5">BLE2 protein</fullName>
    </recommendedName>
</protein>
<dbReference type="InterPro" id="IPR011989">
    <property type="entry name" value="ARM-like"/>
</dbReference>
<reference evidence="2 3" key="1">
    <citation type="journal article" date="2010" name="Nature">
        <title>Genome sequencing and analysis of the model grass Brachypodium distachyon.</title>
        <authorList>
            <consortium name="International Brachypodium Initiative"/>
        </authorList>
    </citation>
    <scope>NUCLEOTIDE SEQUENCE [LARGE SCALE GENOMIC DNA]</scope>
    <source>
        <strain evidence="2 3">Bd21</strain>
    </source>
</reference>
<dbReference type="AlphaFoldDB" id="A0A0Q3GWQ9"/>